<reference evidence="2 3" key="1">
    <citation type="journal article" date="2019" name="Int. J. Syst. Evol. Microbiol.">
        <title>The Global Catalogue of Microorganisms (GCM) 10K type strain sequencing project: providing services to taxonomists for standard genome sequencing and annotation.</title>
        <authorList>
            <consortium name="The Broad Institute Genomics Platform"/>
            <consortium name="The Broad Institute Genome Sequencing Center for Infectious Disease"/>
            <person name="Wu L."/>
            <person name="Ma J."/>
        </authorList>
    </citation>
    <scope>NUCLEOTIDE SEQUENCE [LARGE SCALE GENOMIC DNA]</scope>
    <source>
        <strain evidence="2 3">JCM 15933</strain>
    </source>
</reference>
<organism evidence="2 3">
    <name type="scientific">Dactylosporangium maewongense</name>
    <dbReference type="NCBI Taxonomy" id="634393"/>
    <lineage>
        <taxon>Bacteria</taxon>
        <taxon>Bacillati</taxon>
        <taxon>Actinomycetota</taxon>
        <taxon>Actinomycetes</taxon>
        <taxon>Micromonosporales</taxon>
        <taxon>Micromonosporaceae</taxon>
        <taxon>Dactylosporangium</taxon>
    </lineage>
</organism>
<accession>A0ABN2BDR1</accession>
<keyword evidence="3" id="KW-1185">Reference proteome</keyword>
<dbReference type="EMBL" id="BAAAQD010000014">
    <property type="protein sequence ID" value="GAA1537710.1"/>
    <property type="molecule type" value="Genomic_DNA"/>
</dbReference>
<name>A0ABN2BDR1_9ACTN</name>
<feature type="region of interest" description="Disordered" evidence="1">
    <location>
        <begin position="81"/>
        <end position="103"/>
    </location>
</feature>
<proteinExistence type="predicted"/>
<protein>
    <submittedName>
        <fullName evidence="2">Uncharacterized protein</fullName>
    </submittedName>
</protein>
<evidence type="ECO:0000313" key="3">
    <source>
        <dbReference type="Proteomes" id="UP001501470"/>
    </source>
</evidence>
<gene>
    <name evidence="2" type="ORF">GCM10009827_065740</name>
</gene>
<sequence length="103" mass="10977">MPARVLADQVGAGQHVPAVFGVPDGRFAEFGAFPGPHVLLLAAEITRKCAQNHVASPDDVCVVGNGNGVCNLHFRTYEHERRTNRTKGAISAERVTSGGERRG</sequence>
<evidence type="ECO:0000256" key="1">
    <source>
        <dbReference type="SAM" id="MobiDB-lite"/>
    </source>
</evidence>
<dbReference type="Proteomes" id="UP001501470">
    <property type="component" value="Unassembled WGS sequence"/>
</dbReference>
<evidence type="ECO:0000313" key="2">
    <source>
        <dbReference type="EMBL" id="GAA1537710.1"/>
    </source>
</evidence>
<comment type="caution">
    <text evidence="2">The sequence shown here is derived from an EMBL/GenBank/DDBJ whole genome shotgun (WGS) entry which is preliminary data.</text>
</comment>